<dbReference type="EMBL" id="NMUH01000416">
    <property type="protein sequence ID" value="MQL78768.1"/>
    <property type="molecule type" value="Genomic_DNA"/>
</dbReference>
<name>A0A843U582_COLES</name>
<comment type="caution">
    <text evidence="2">The sequence shown here is derived from an EMBL/GenBank/DDBJ whole genome shotgun (WGS) entry which is preliminary data.</text>
</comment>
<feature type="region of interest" description="Disordered" evidence="1">
    <location>
        <begin position="64"/>
        <end position="160"/>
    </location>
</feature>
<evidence type="ECO:0000313" key="2">
    <source>
        <dbReference type="EMBL" id="MQL78768.1"/>
    </source>
</evidence>
<proteinExistence type="predicted"/>
<dbReference type="AlphaFoldDB" id="A0A843U582"/>
<reference evidence="2" key="1">
    <citation type="submission" date="2017-07" db="EMBL/GenBank/DDBJ databases">
        <title>Taro Niue Genome Assembly and Annotation.</title>
        <authorList>
            <person name="Atibalentja N."/>
            <person name="Keating K."/>
            <person name="Fields C.J."/>
        </authorList>
    </citation>
    <scope>NUCLEOTIDE SEQUENCE</scope>
    <source>
        <strain evidence="2">Niue_2</strain>
        <tissue evidence="2">Leaf</tissue>
    </source>
</reference>
<dbReference type="OrthoDB" id="781057at2759"/>
<feature type="compositionally biased region" description="Basic and acidic residues" evidence="1">
    <location>
        <begin position="64"/>
        <end position="74"/>
    </location>
</feature>
<feature type="compositionally biased region" description="Basic and acidic residues" evidence="1">
    <location>
        <begin position="81"/>
        <end position="91"/>
    </location>
</feature>
<keyword evidence="3" id="KW-1185">Reference proteome</keyword>
<organism evidence="2 3">
    <name type="scientific">Colocasia esculenta</name>
    <name type="common">Wild taro</name>
    <name type="synonym">Arum esculentum</name>
    <dbReference type="NCBI Taxonomy" id="4460"/>
    <lineage>
        <taxon>Eukaryota</taxon>
        <taxon>Viridiplantae</taxon>
        <taxon>Streptophyta</taxon>
        <taxon>Embryophyta</taxon>
        <taxon>Tracheophyta</taxon>
        <taxon>Spermatophyta</taxon>
        <taxon>Magnoliopsida</taxon>
        <taxon>Liliopsida</taxon>
        <taxon>Araceae</taxon>
        <taxon>Aroideae</taxon>
        <taxon>Colocasieae</taxon>
        <taxon>Colocasia</taxon>
    </lineage>
</organism>
<dbReference type="Proteomes" id="UP000652761">
    <property type="component" value="Unassembled WGS sequence"/>
</dbReference>
<accession>A0A843U582</accession>
<evidence type="ECO:0000256" key="1">
    <source>
        <dbReference type="SAM" id="MobiDB-lite"/>
    </source>
</evidence>
<sequence>MGRPGPANLGKPGSRTNSHPIAQPAAIITVALGFPAHVTHPYPPPKATAWPWRCDFTGTSEELREKTAGMEKKGIKAHAKQGQEARKDRKSGTGMSGAPKKGGHGGKFTWSGDQRYAGEEDGGMMEKGALDARDPNFEDPEEHQGAAVEPEGVQEHNKGA</sequence>
<evidence type="ECO:0000313" key="3">
    <source>
        <dbReference type="Proteomes" id="UP000652761"/>
    </source>
</evidence>
<protein>
    <submittedName>
        <fullName evidence="2">Uncharacterized protein</fullName>
    </submittedName>
</protein>
<gene>
    <name evidence="2" type="ORF">Taro_011180</name>
</gene>
<feature type="region of interest" description="Disordered" evidence="1">
    <location>
        <begin position="1"/>
        <end position="22"/>
    </location>
</feature>